<dbReference type="SUPFAM" id="SSF52540">
    <property type="entry name" value="P-loop containing nucleoside triphosphate hydrolases"/>
    <property type="match status" value="1"/>
</dbReference>
<evidence type="ECO:0000313" key="4">
    <source>
        <dbReference type="EMBL" id="RWQ97817.1"/>
    </source>
</evidence>
<dbReference type="AlphaFoldDB" id="A0A443I1B3"/>
<evidence type="ECO:0000313" key="5">
    <source>
        <dbReference type="Proteomes" id="UP000283841"/>
    </source>
</evidence>
<dbReference type="Pfam" id="PF24883">
    <property type="entry name" value="NPHP3_N"/>
    <property type="match status" value="1"/>
</dbReference>
<keyword evidence="5" id="KW-1185">Reference proteome</keyword>
<dbReference type="InterPro" id="IPR056884">
    <property type="entry name" value="NPHP3-like_N"/>
</dbReference>
<dbReference type="GeneID" id="39594819"/>
<dbReference type="PANTHER" id="PTHR10039:SF10">
    <property type="entry name" value="NACHT DOMAIN-CONTAINING PROTEIN"/>
    <property type="match status" value="1"/>
</dbReference>
<gene>
    <name evidence="4" type="ORF">C8Q69DRAFT_150824</name>
</gene>
<dbReference type="Gene3D" id="3.40.50.300">
    <property type="entry name" value="P-loop containing nucleotide triphosphate hydrolases"/>
    <property type="match status" value="1"/>
</dbReference>
<evidence type="ECO:0000256" key="2">
    <source>
        <dbReference type="SAM" id="MobiDB-lite"/>
    </source>
</evidence>
<dbReference type="Proteomes" id="UP000283841">
    <property type="component" value="Unassembled WGS sequence"/>
</dbReference>
<feature type="compositionally biased region" description="Polar residues" evidence="2">
    <location>
        <begin position="67"/>
        <end position="81"/>
    </location>
</feature>
<feature type="compositionally biased region" description="Polar residues" evidence="2">
    <location>
        <begin position="89"/>
        <end position="101"/>
    </location>
</feature>
<proteinExistence type="predicted"/>
<dbReference type="PANTHER" id="PTHR10039">
    <property type="entry name" value="AMELOGENIN"/>
    <property type="match status" value="1"/>
</dbReference>
<feature type="compositionally biased region" description="Polar residues" evidence="2">
    <location>
        <begin position="27"/>
        <end position="47"/>
    </location>
</feature>
<comment type="caution">
    <text evidence="4">The sequence shown here is derived from an EMBL/GenBank/DDBJ whole genome shotgun (WGS) entry which is preliminary data.</text>
</comment>
<accession>A0A443I1B3</accession>
<reference evidence="4 5" key="1">
    <citation type="journal article" date="2018" name="Front. Microbiol.">
        <title>Genomic and genetic insights into a cosmopolitan fungus, Paecilomyces variotii (Eurotiales).</title>
        <authorList>
            <person name="Urquhart A.S."/>
            <person name="Mondo S.J."/>
            <person name="Makela M.R."/>
            <person name="Hane J.K."/>
            <person name="Wiebenga A."/>
            <person name="He G."/>
            <person name="Mihaltcheva S."/>
            <person name="Pangilinan J."/>
            <person name="Lipzen A."/>
            <person name="Barry K."/>
            <person name="de Vries R.P."/>
            <person name="Grigoriev I.V."/>
            <person name="Idnurm A."/>
        </authorList>
    </citation>
    <scope>NUCLEOTIDE SEQUENCE [LARGE SCALE GENOMIC DNA]</scope>
    <source>
        <strain evidence="4 5">CBS 101075</strain>
    </source>
</reference>
<sequence length="1035" mass="117555">MAHSNTFRNRLRQRFNRFRDSRVGLPQDTQTRPSLTTNPRSSSQSEARTAGLLSLNEEAGDGHRESANTVNDEGQVQASQSSHHRSSLERTLNPNQSTLSGDNGDVIVSSDLWSAAYREAVENLGEDIDIAILQGKNVAQLFRKLEETEKDVSQESTFLRGVRFLHSLQVPLERFKLALDLASPLASIEPTATTVVGVVRSVTAIAISIATADVDFAQQIAEMLQRLSYIDDCDTLGQKTGRKDIHKALVLVYQKILEFYQAAYDILTRKGARLIMKMILETDRLPNIIQDFIKYSDILRNLVQKATWEVVEDIKSMLYDHEISRWLGGDKMSRQTQYHSYLQDLRDDQACEFLLKNTNFINWYLAPDSQQLVILGDMGSGKTVSMAFLIDELSRRNQHQLPQPKICYYYCRDDETGKAIYIVSALVLSLLEQLPGLKKPFFQWYKQAQASGIFDPATSIKKLEEFLEGLVDGIDRPVFVIIDGLDEFHSASRNTLLRLLKTLSQKIPGFKTILSSRPEEEILEQLDGMARIELGSDAQRDAIIVETTVQRQLFYLSANVKALVIERLSRLAQGSAIWTKMIVELIEVRKIKALDPMRGFLEKIPLPKQLSELYVTLFSRCTSNDPENIELASTALKLLAGTHRPLSILELAWAATLGAAPRTTTIDALAELVDHQRVMSLIHPFIARVDFSDLKKRQVRLVHQSVKEFIIKEWTCSLMGPALTETDKVGSSLEALVLDICIRYLLLDDIGKKDLFSEEQVAIAELPQEFDLFNDDDEPADYDPYCTWQSWEENMTRYDPAERGFGEFFAYAACYWLEHYGASTVNPLPSLASIEDLCHAGSTRLRNWIQQNPRPDCVITARFEFDSRLYDPLSITSLYGSEAMLRDMLENSDFDTDKYLRNPAMGAADQIFLWGDVSRLGLLFLNAKIGPQLQTLEFFDLVIRRWSDPVLSRHNHNWDLVFDLVDHISDKLVQEQWGNELLYMAVGAGCTPLIRRLMTSAQNKPELRSELLREVRSEGTKTFQHMTDQLHQSIG</sequence>
<evidence type="ECO:0000259" key="3">
    <source>
        <dbReference type="PROSITE" id="PS50837"/>
    </source>
</evidence>
<dbReference type="InterPro" id="IPR027417">
    <property type="entry name" value="P-loop_NTPase"/>
</dbReference>
<protein>
    <recommendedName>
        <fullName evidence="3">NACHT domain-containing protein</fullName>
    </recommendedName>
</protein>
<dbReference type="RefSeq" id="XP_028487462.1">
    <property type="nucleotide sequence ID" value="XM_028625542.1"/>
</dbReference>
<dbReference type="InterPro" id="IPR007111">
    <property type="entry name" value="NACHT_NTPase"/>
</dbReference>
<name>A0A443I1B3_BYSSP</name>
<feature type="region of interest" description="Disordered" evidence="2">
    <location>
        <begin position="1"/>
        <end position="103"/>
    </location>
</feature>
<organism evidence="4 5">
    <name type="scientific">Byssochlamys spectabilis</name>
    <name type="common">Paecilomyces variotii</name>
    <dbReference type="NCBI Taxonomy" id="264951"/>
    <lineage>
        <taxon>Eukaryota</taxon>
        <taxon>Fungi</taxon>
        <taxon>Dikarya</taxon>
        <taxon>Ascomycota</taxon>
        <taxon>Pezizomycotina</taxon>
        <taxon>Eurotiomycetes</taxon>
        <taxon>Eurotiomycetidae</taxon>
        <taxon>Eurotiales</taxon>
        <taxon>Thermoascaceae</taxon>
        <taxon>Paecilomyces</taxon>
    </lineage>
</organism>
<dbReference type="PROSITE" id="PS50837">
    <property type="entry name" value="NACHT"/>
    <property type="match status" value="1"/>
</dbReference>
<dbReference type="EMBL" id="RCNU01000002">
    <property type="protein sequence ID" value="RWQ97817.1"/>
    <property type="molecule type" value="Genomic_DNA"/>
</dbReference>
<keyword evidence="1" id="KW-0677">Repeat</keyword>
<dbReference type="VEuPathDB" id="FungiDB:C8Q69DRAFT_150824"/>
<feature type="domain" description="NACHT" evidence="3">
    <location>
        <begin position="370"/>
        <end position="518"/>
    </location>
</feature>
<evidence type="ECO:0000256" key="1">
    <source>
        <dbReference type="ARBA" id="ARBA00022737"/>
    </source>
</evidence>